<protein>
    <submittedName>
        <fullName evidence="1">Uncharacterized protein</fullName>
    </submittedName>
</protein>
<dbReference type="AlphaFoldDB" id="A0ABC9NDJ6"/>
<name>A0ABC9NDJ6_BACUC</name>
<gene>
    <name evidence="1" type="ORF">BACUNI_01687</name>
</gene>
<organism evidence="1 2">
    <name type="scientific">Bacteroides uniformis (strain ATCC 8492 / DSM 6597 / CCUG 4942 / CIP 103695 / JCM 5828 / KCTC 5204 / NCTC 13054 / VPI 0061)</name>
    <dbReference type="NCBI Taxonomy" id="411479"/>
    <lineage>
        <taxon>Bacteria</taxon>
        <taxon>Pseudomonadati</taxon>
        <taxon>Bacteroidota</taxon>
        <taxon>Bacteroidia</taxon>
        <taxon>Bacteroidales</taxon>
        <taxon>Bacteroidaceae</taxon>
        <taxon>Bacteroides</taxon>
    </lineage>
</organism>
<proteinExistence type="predicted"/>
<evidence type="ECO:0000313" key="2">
    <source>
        <dbReference type="Proteomes" id="UP000004110"/>
    </source>
</evidence>
<dbReference type="Proteomes" id="UP000004110">
    <property type="component" value="Unassembled WGS sequence"/>
</dbReference>
<comment type="caution">
    <text evidence="1">The sequence shown here is derived from an EMBL/GenBank/DDBJ whole genome shotgun (WGS) entry which is preliminary data.</text>
</comment>
<keyword evidence="2" id="KW-1185">Reference proteome</keyword>
<reference evidence="1" key="1">
    <citation type="submission" date="2007-06" db="EMBL/GenBank/DDBJ databases">
        <authorList>
            <person name="Fulton L."/>
            <person name="Clifton S."/>
            <person name="Fulton B."/>
            <person name="Xu J."/>
            <person name="Minx P."/>
            <person name="Pepin K.H."/>
            <person name="Johnson M."/>
            <person name="Thiruvilangam P."/>
            <person name="Bhonagiri V."/>
            <person name="Nash W.E."/>
            <person name="Mardis E.R."/>
            <person name="Wilson R.K."/>
        </authorList>
    </citation>
    <scope>NUCLEOTIDE SEQUENCE [LARGE SCALE GENOMIC DNA]</scope>
    <source>
        <strain evidence="1">ATCC 8492</strain>
    </source>
</reference>
<reference evidence="1" key="2">
    <citation type="submission" date="2013-11" db="EMBL/GenBank/DDBJ databases">
        <title>Draft genome sequence of Bacteroides uniformis (ATCC 8492).</title>
        <authorList>
            <person name="Sudarsanam P."/>
            <person name="Ley R."/>
            <person name="Guruge J."/>
            <person name="Turnbaugh P.J."/>
            <person name="Mahowald M."/>
            <person name="Liep D."/>
            <person name="Gordon J."/>
        </authorList>
    </citation>
    <scope>NUCLEOTIDE SEQUENCE</scope>
    <source>
        <strain evidence="1">ATCC 8492</strain>
    </source>
</reference>
<accession>A0ABC9NDJ6</accession>
<sequence length="39" mass="4616">MFAKKYILFKRIPKKVVIFIKSKAFPIKRIGTLTSYINL</sequence>
<evidence type="ECO:0000313" key="1">
    <source>
        <dbReference type="EMBL" id="EDO54703.1"/>
    </source>
</evidence>
<dbReference type="EMBL" id="AAYH02000041">
    <property type="protein sequence ID" value="EDO54703.1"/>
    <property type="molecule type" value="Genomic_DNA"/>
</dbReference>